<comment type="function">
    <text evidence="1">Resistance to tetracycline by an active tetracycline efflux. This is an energy-dependent process that decreases the accumulation of the antibiotic in whole cells. This protein functions as a metal-tetracycline/H(+) antiporter.</text>
</comment>
<feature type="transmembrane region" description="Helical" evidence="8">
    <location>
        <begin position="93"/>
        <end position="113"/>
    </location>
</feature>
<dbReference type="InterPro" id="IPR005829">
    <property type="entry name" value="Sugar_transporter_CS"/>
</dbReference>
<keyword evidence="4" id="KW-0813">Transport</keyword>
<feature type="transmembrane region" description="Helical" evidence="8">
    <location>
        <begin position="68"/>
        <end position="87"/>
    </location>
</feature>
<evidence type="ECO:0000313" key="11">
    <source>
        <dbReference type="Proteomes" id="UP000075391"/>
    </source>
</evidence>
<dbReference type="GO" id="GO:0022857">
    <property type="term" value="F:transmembrane transporter activity"/>
    <property type="evidence" value="ECO:0007669"/>
    <property type="project" value="InterPro"/>
</dbReference>
<reference evidence="10 11" key="1">
    <citation type="submission" date="2016-03" db="EMBL/GenBank/DDBJ databases">
        <authorList>
            <person name="Ploux O."/>
        </authorList>
    </citation>
    <scope>NUCLEOTIDE SEQUENCE [LARGE SCALE GENOMIC DNA]</scope>
    <source>
        <strain evidence="10 11">BER2</strain>
    </source>
</reference>
<accession>A0A150WGE0</accession>
<evidence type="ECO:0000256" key="2">
    <source>
        <dbReference type="ARBA" id="ARBA00004141"/>
    </source>
</evidence>
<feature type="transmembrane region" description="Helical" evidence="8">
    <location>
        <begin position="358"/>
        <end position="378"/>
    </location>
</feature>
<evidence type="ECO:0000256" key="1">
    <source>
        <dbReference type="ARBA" id="ARBA00003279"/>
    </source>
</evidence>
<evidence type="ECO:0000256" key="3">
    <source>
        <dbReference type="ARBA" id="ARBA00007520"/>
    </source>
</evidence>
<dbReference type="GO" id="GO:0016020">
    <property type="term" value="C:membrane"/>
    <property type="evidence" value="ECO:0007669"/>
    <property type="project" value="UniProtKB-SubCell"/>
</dbReference>
<dbReference type="SUPFAM" id="SSF103473">
    <property type="entry name" value="MFS general substrate transporter"/>
    <property type="match status" value="1"/>
</dbReference>
<dbReference type="Pfam" id="PF07690">
    <property type="entry name" value="MFS_1"/>
    <property type="match status" value="1"/>
</dbReference>
<evidence type="ECO:0000259" key="9">
    <source>
        <dbReference type="PROSITE" id="PS50850"/>
    </source>
</evidence>
<feature type="transmembrane region" description="Helical" evidence="8">
    <location>
        <begin position="244"/>
        <end position="261"/>
    </location>
</feature>
<comment type="similarity">
    <text evidence="3">Belongs to the major facilitator superfamily. TCR/Tet family.</text>
</comment>
<dbReference type="InterPro" id="IPR001958">
    <property type="entry name" value="Tet-R_TetA/multi-R_MdtG-like"/>
</dbReference>
<dbReference type="PROSITE" id="PS50850">
    <property type="entry name" value="MFS"/>
    <property type="match status" value="1"/>
</dbReference>
<keyword evidence="5 8" id="KW-0812">Transmembrane</keyword>
<dbReference type="Proteomes" id="UP000075391">
    <property type="component" value="Unassembled WGS sequence"/>
</dbReference>
<evidence type="ECO:0000256" key="6">
    <source>
        <dbReference type="ARBA" id="ARBA00022989"/>
    </source>
</evidence>
<comment type="subcellular location">
    <subcellularLocation>
        <location evidence="2">Membrane</location>
        <topology evidence="2">Multi-pass membrane protein</topology>
    </subcellularLocation>
</comment>
<feature type="transmembrane region" description="Helical" evidence="8">
    <location>
        <begin position="125"/>
        <end position="148"/>
    </location>
</feature>
<evidence type="ECO:0000313" key="10">
    <source>
        <dbReference type="EMBL" id="KYG62109.1"/>
    </source>
</evidence>
<organism evidence="10 11">
    <name type="scientific">Bdellovibrio bacteriovorus</name>
    <dbReference type="NCBI Taxonomy" id="959"/>
    <lineage>
        <taxon>Bacteria</taxon>
        <taxon>Pseudomonadati</taxon>
        <taxon>Bdellovibrionota</taxon>
        <taxon>Bdellovibrionia</taxon>
        <taxon>Bdellovibrionales</taxon>
        <taxon>Pseudobdellovibrionaceae</taxon>
        <taxon>Bdellovibrio</taxon>
    </lineage>
</organism>
<keyword evidence="6 8" id="KW-1133">Transmembrane helix</keyword>
<name>A0A150WGE0_BDEBC</name>
<evidence type="ECO:0000256" key="7">
    <source>
        <dbReference type="ARBA" id="ARBA00023136"/>
    </source>
</evidence>
<dbReference type="CDD" id="cd17330">
    <property type="entry name" value="MFS_SLC46_TetA_like"/>
    <property type="match status" value="1"/>
</dbReference>
<feature type="domain" description="Major facilitator superfamily (MFS) profile" evidence="9">
    <location>
        <begin position="2"/>
        <end position="385"/>
    </location>
</feature>
<dbReference type="PANTHER" id="PTHR23504">
    <property type="entry name" value="MAJOR FACILITATOR SUPERFAMILY DOMAIN-CONTAINING PROTEIN 10"/>
    <property type="match status" value="1"/>
</dbReference>
<gene>
    <name evidence="10" type="ORF">AZI85_07885</name>
</gene>
<feature type="transmembrane region" description="Helical" evidence="8">
    <location>
        <begin position="204"/>
        <end position="224"/>
    </location>
</feature>
<feature type="transmembrane region" description="Helical" evidence="8">
    <location>
        <begin position="7"/>
        <end position="28"/>
    </location>
</feature>
<dbReference type="EMBL" id="LUKF01000016">
    <property type="protein sequence ID" value="KYG62109.1"/>
    <property type="molecule type" value="Genomic_DNA"/>
</dbReference>
<feature type="transmembrane region" description="Helical" evidence="8">
    <location>
        <begin position="34"/>
        <end position="56"/>
    </location>
</feature>
<dbReference type="PROSITE" id="PS00216">
    <property type="entry name" value="SUGAR_TRANSPORT_1"/>
    <property type="match status" value="1"/>
</dbReference>
<dbReference type="RefSeq" id="WP_063244220.1">
    <property type="nucleotide sequence ID" value="NZ_LUKF01000016.1"/>
</dbReference>
<dbReference type="PANTHER" id="PTHR23504:SF15">
    <property type="entry name" value="MAJOR FACILITATOR SUPERFAMILY (MFS) PROFILE DOMAIN-CONTAINING PROTEIN"/>
    <property type="match status" value="1"/>
</dbReference>
<feature type="transmembrane region" description="Helical" evidence="8">
    <location>
        <begin position="294"/>
        <end position="311"/>
    </location>
</feature>
<dbReference type="Gene3D" id="1.20.1250.20">
    <property type="entry name" value="MFS general substrate transporter like domains"/>
    <property type="match status" value="1"/>
</dbReference>
<evidence type="ECO:0000256" key="5">
    <source>
        <dbReference type="ARBA" id="ARBA00022692"/>
    </source>
</evidence>
<dbReference type="PRINTS" id="PR01035">
    <property type="entry name" value="TCRTETA"/>
</dbReference>
<feature type="transmembrane region" description="Helical" evidence="8">
    <location>
        <begin position="273"/>
        <end position="288"/>
    </location>
</feature>
<proteinExistence type="inferred from homology"/>
<comment type="caution">
    <text evidence="10">The sequence shown here is derived from an EMBL/GenBank/DDBJ whole genome shotgun (WGS) entry which is preliminary data.</text>
</comment>
<protein>
    <recommendedName>
        <fullName evidence="9">Major facilitator superfamily (MFS) profile domain-containing protein</fullName>
    </recommendedName>
</protein>
<sequence>MTLVPLFLVVFVDILGMMMIIPLLPFFAMKMGASVFETGLITAAYAVMQILFSPVLGRLSDRYGRKKLLLLSQVFLAAGFFLLASSTSVTMVFIARILSGIGAGNLSLVQAMIADSTREEERTRAFGLFGAIVGLGLTIGPALTGIFAKIDWTVPIYVSFSLACLSFLLCATLLPNKMPALVVRKSIIETLHGFWQTSGTRQCYLQFLLFFCSFAFLVSGLGLIMESRFFTAEGRRYGPSEIGYLFGVLGVIGIVVQGVLLPRLEKTFGNHRLTLSGFLLTILGYLGVGFFHNVYFFFFACGLFGIGNSLIRPTITSRLTKTLHKSDEGMALGFSSSLQSLAHVICPPLGAFLIQHHWVPQLGILMALLSLMGYVIGLRNQDTVSAL</sequence>
<dbReference type="OrthoDB" id="5293387at2"/>
<feature type="transmembrane region" description="Helical" evidence="8">
    <location>
        <begin position="331"/>
        <end position="352"/>
    </location>
</feature>
<evidence type="ECO:0000256" key="4">
    <source>
        <dbReference type="ARBA" id="ARBA00022448"/>
    </source>
</evidence>
<evidence type="ECO:0000256" key="8">
    <source>
        <dbReference type="SAM" id="Phobius"/>
    </source>
</evidence>
<dbReference type="InterPro" id="IPR020846">
    <property type="entry name" value="MFS_dom"/>
</dbReference>
<dbReference type="AlphaFoldDB" id="A0A150WGE0"/>
<feature type="transmembrane region" description="Helical" evidence="8">
    <location>
        <begin position="154"/>
        <end position="174"/>
    </location>
</feature>
<keyword evidence="7 8" id="KW-0472">Membrane</keyword>
<dbReference type="InterPro" id="IPR011701">
    <property type="entry name" value="MFS"/>
</dbReference>
<dbReference type="InterPro" id="IPR036259">
    <property type="entry name" value="MFS_trans_sf"/>
</dbReference>